<name>A0A1L9RW87_ASPWE</name>
<dbReference type="SMART" id="SM00906">
    <property type="entry name" value="Fungal_trans"/>
    <property type="match status" value="1"/>
</dbReference>
<dbReference type="CDD" id="cd12148">
    <property type="entry name" value="fungal_TF_MHR"/>
    <property type="match status" value="1"/>
</dbReference>
<dbReference type="PROSITE" id="PS50048">
    <property type="entry name" value="ZN2_CY6_FUNGAL_2"/>
    <property type="match status" value="1"/>
</dbReference>
<feature type="domain" description="Zn(2)-C6 fungal-type" evidence="8">
    <location>
        <begin position="91"/>
        <end position="121"/>
    </location>
</feature>
<keyword evidence="3" id="KW-0238">DNA-binding</keyword>
<evidence type="ECO:0000256" key="5">
    <source>
        <dbReference type="ARBA" id="ARBA00023242"/>
    </source>
</evidence>
<dbReference type="RefSeq" id="XP_040692820.1">
    <property type="nucleotide sequence ID" value="XM_040830380.1"/>
</dbReference>
<dbReference type="SUPFAM" id="SSF57701">
    <property type="entry name" value="Zn2/Cys6 DNA-binding domain"/>
    <property type="match status" value="1"/>
</dbReference>
<dbReference type="PANTHER" id="PTHR47654:SF3">
    <property type="entry name" value="ZN(II)2CYS6 TRANSCRIPTION FACTOR (EUROFUNG)"/>
    <property type="match status" value="1"/>
</dbReference>
<protein>
    <recommendedName>
        <fullName evidence="8">Zn(2)-C6 fungal-type domain-containing protein</fullName>
    </recommendedName>
</protein>
<organism evidence="9 10">
    <name type="scientific">Aspergillus wentii DTO 134E9</name>
    <dbReference type="NCBI Taxonomy" id="1073089"/>
    <lineage>
        <taxon>Eukaryota</taxon>
        <taxon>Fungi</taxon>
        <taxon>Dikarya</taxon>
        <taxon>Ascomycota</taxon>
        <taxon>Pezizomycotina</taxon>
        <taxon>Eurotiomycetes</taxon>
        <taxon>Eurotiomycetidae</taxon>
        <taxon>Eurotiales</taxon>
        <taxon>Aspergillaceae</taxon>
        <taxon>Aspergillus</taxon>
        <taxon>Aspergillus subgen. Cremei</taxon>
    </lineage>
</organism>
<accession>A0A1L9RW87</accession>
<dbReference type="AlphaFoldDB" id="A0A1L9RW87"/>
<evidence type="ECO:0000256" key="1">
    <source>
        <dbReference type="ARBA" id="ARBA00022723"/>
    </source>
</evidence>
<feature type="region of interest" description="Disordered" evidence="7">
    <location>
        <begin position="1"/>
        <end position="61"/>
    </location>
</feature>
<evidence type="ECO:0000256" key="6">
    <source>
        <dbReference type="SAM" id="Coils"/>
    </source>
</evidence>
<keyword evidence="4" id="KW-0804">Transcription</keyword>
<feature type="region of interest" description="Disordered" evidence="7">
    <location>
        <begin position="168"/>
        <end position="205"/>
    </location>
</feature>
<gene>
    <name evidence="9" type="ORF">ASPWEDRAFT_169004</name>
</gene>
<evidence type="ECO:0000256" key="3">
    <source>
        <dbReference type="ARBA" id="ARBA00023125"/>
    </source>
</evidence>
<keyword evidence="1" id="KW-0479">Metal-binding</keyword>
<dbReference type="PROSITE" id="PS00463">
    <property type="entry name" value="ZN2_CY6_FUNGAL_1"/>
    <property type="match status" value="1"/>
</dbReference>
<dbReference type="Gene3D" id="4.10.240.10">
    <property type="entry name" value="Zn(2)-C6 fungal-type DNA-binding domain"/>
    <property type="match status" value="1"/>
</dbReference>
<dbReference type="GO" id="GO:0006351">
    <property type="term" value="P:DNA-templated transcription"/>
    <property type="evidence" value="ECO:0007669"/>
    <property type="project" value="InterPro"/>
</dbReference>
<dbReference type="Proteomes" id="UP000184383">
    <property type="component" value="Unassembled WGS sequence"/>
</dbReference>
<dbReference type="EMBL" id="KV878210">
    <property type="protein sequence ID" value="OJJ39144.1"/>
    <property type="molecule type" value="Genomic_DNA"/>
</dbReference>
<proteinExistence type="predicted"/>
<reference evidence="10" key="1">
    <citation type="journal article" date="2017" name="Genome Biol.">
        <title>Comparative genomics reveals high biological diversity and specific adaptations in the industrially and medically important fungal genus Aspergillus.</title>
        <authorList>
            <person name="de Vries R.P."/>
            <person name="Riley R."/>
            <person name="Wiebenga A."/>
            <person name="Aguilar-Osorio G."/>
            <person name="Amillis S."/>
            <person name="Uchima C.A."/>
            <person name="Anderluh G."/>
            <person name="Asadollahi M."/>
            <person name="Askin M."/>
            <person name="Barry K."/>
            <person name="Battaglia E."/>
            <person name="Bayram O."/>
            <person name="Benocci T."/>
            <person name="Braus-Stromeyer S.A."/>
            <person name="Caldana C."/>
            <person name="Canovas D."/>
            <person name="Cerqueira G.C."/>
            <person name="Chen F."/>
            <person name="Chen W."/>
            <person name="Choi C."/>
            <person name="Clum A."/>
            <person name="Dos Santos R.A."/>
            <person name="Damasio A.R."/>
            <person name="Diallinas G."/>
            <person name="Emri T."/>
            <person name="Fekete E."/>
            <person name="Flipphi M."/>
            <person name="Freyberg S."/>
            <person name="Gallo A."/>
            <person name="Gournas C."/>
            <person name="Habgood R."/>
            <person name="Hainaut M."/>
            <person name="Harispe M.L."/>
            <person name="Henrissat B."/>
            <person name="Hilden K.S."/>
            <person name="Hope R."/>
            <person name="Hossain A."/>
            <person name="Karabika E."/>
            <person name="Karaffa L."/>
            <person name="Karanyi Z."/>
            <person name="Krasevec N."/>
            <person name="Kuo A."/>
            <person name="Kusch H."/>
            <person name="LaButti K."/>
            <person name="Lagendijk E.L."/>
            <person name="Lapidus A."/>
            <person name="Levasseur A."/>
            <person name="Lindquist E."/>
            <person name="Lipzen A."/>
            <person name="Logrieco A.F."/>
            <person name="MacCabe A."/>
            <person name="Maekelae M.R."/>
            <person name="Malavazi I."/>
            <person name="Melin P."/>
            <person name="Meyer V."/>
            <person name="Mielnichuk N."/>
            <person name="Miskei M."/>
            <person name="Molnar A.P."/>
            <person name="Mule G."/>
            <person name="Ngan C.Y."/>
            <person name="Orejas M."/>
            <person name="Orosz E."/>
            <person name="Ouedraogo J.P."/>
            <person name="Overkamp K.M."/>
            <person name="Park H.-S."/>
            <person name="Perrone G."/>
            <person name="Piumi F."/>
            <person name="Punt P.J."/>
            <person name="Ram A.F."/>
            <person name="Ramon A."/>
            <person name="Rauscher S."/>
            <person name="Record E."/>
            <person name="Riano-Pachon D.M."/>
            <person name="Robert V."/>
            <person name="Roehrig J."/>
            <person name="Ruller R."/>
            <person name="Salamov A."/>
            <person name="Salih N.S."/>
            <person name="Samson R.A."/>
            <person name="Sandor E."/>
            <person name="Sanguinetti M."/>
            <person name="Schuetze T."/>
            <person name="Sepcic K."/>
            <person name="Shelest E."/>
            <person name="Sherlock G."/>
            <person name="Sophianopoulou V."/>
            <person name="Squina F.M."/>
            <person name="Sun H."/>
            <person name="Susca A."/>
            <person name="Todd R.B."/>
            <person name="Tsang A."/>
            <person name="Unkles S.E."/>
            <person name="van de Wiele N."/>
            <person name="van Rossen-Uffink D."/>
            <person name="Oliveira J.V."/>
            <person name="Vesth T.C."/>
            <person name="Visser J."/>
            <person name="Yu J.-H."/>
            <person name="Zhou M."/>
            <person name="Andersen M.R."/>
            <person name="Archer D.B."/>
            <person name="Baker S.E."/>
            <person name="Benoit I."/>
            <person name="Brakhage A.A."/>
            <person name="Braus G.H."/>
            <person name="Fischer R."/>
            <person name="Frisvad J.C."/>
            <person name="Goldman G.H."/>
            <person name="Houbraken J."/>
            <person name="Oakley B."/>
            <person name="Pocsi I."/>
            <person name="Scazzocchio C."/>
            <person name="Seiboth B."/>
            <person name="vanKuyk P.A."/>
            <person name="Wortman J."/>
            <person name="Dyer P.S."/>
            <person name="Grigoriev I.V."/>
        </authorList>
    </citation>
    <scope>NUCLEOTIDE SEQUENCE [LARGE SCALE GENOMIC DNA]</scope>
    <source>
        <strain evidence="10">DTO 134E9</strain>
    </source>
</reference>
<evidence type="ECO:0000256" key="4">
    <source>
        <dbReference type="ARBA" id="ARBA00023163"/>
    </source>
</evidence>
<feature type="compositionally biased region" description="Polar residues" evidence="7">
    <location>
        <begin position="173"/>
        <end position="186"/>
    </location>
</feature>
<evidence type="ECO:0000259" key="8">
    <source>
        <dbReference type="PROSITE" id="PS50048"/>
    </source>
</evidence>
<evidence type="ECO:0000256" key="7">
    <source>
        <dbReference type="SAM" id="MobiDB-lite"/>
    </source>
</evidence>
<evidence type="ECO:0000313" key="9">
    <source>
        <dbReference type="EMBL" id="OJJ39144.1"/>
    </source>
</evidence>
<evidence type="ECO:0000256" key="2">
    <source>
        <dbReference type="ARBA" id="ARBA00023015"/>
    </source>
</evidence>
<dbReference type="GeneID" id="63746228"/>
<evidence type="ECO:0000313" key="10">
    <source>
        <dbReference type="Proteomes" id="UP000184383"/>
    </source>
</evidence>
<feature type="coiled-coil region" evidence="6">
    <location>
        <begin position="126"/>
        <end position="153"/>
    </location>
</feature>
<dbReference type="GO" id="GO:0000981">
    <property type="term" value="F:DNA-binding transcription factor activity, RNA polymerase II-specific"/>
    <property type="evidence" value="ECO:0007669"/>
    <property type="project" value="InterPro"/>
</dbReference>
<dbReference type="Pfam" id="PF04082">
    <property type="entry name" value="Fungal_trans"/>
    <property type="match status" value="1"/>
</dbReference>
<keyword evidence="6" id="KW-0175">Coiled coil</keyword>
<keyword evidence="5" id="KW-0539">Nucleus</keyword>
<dbReference type="GO" id="GO:0003677">
    <property type="term" value="F:DNA binding"/>
    <property type="evidence" value="ECO:0007669"/>
    <property type="project" value="UniProtKB-KW"/>
</dbReference>
<dbReference type="VEuPathDB" id="FungiDB:ASPWEDRAFT_169004"/>
<feature type="compositionally biased region" description="Polar residues" evidence="7">
    <location>
        <begin position="31"/>
        <end position="54"/>
    </location>
</feature>
<sequence length="871" mass="98349">METPSNLPQHDGFPSRGEMPIQQAERDLNILPTSNLPSLPGTSTEMPNGISSSSTPPPAVNKKQLITNTKVAIPRQRSSAAPRYNRRVPRACESCRHRKTKCSGDTPICRQCKELRVSCRYPVSWRERTKSQLQKLTLKADEFENLLKELGHVVDGRMSDRIKNLLDRHSEGDSSSADPQSNSVTPQDDCMDQYEPSSPSSIGSLDAIDRVEEDLNRTESTRATGYMGKNSEVTWMQRLRKEAEQRARKQPGTFEAEPEGDFALHSVNYHLDDMDISVPGPVNVYWMPPRELADKLFDDYLTTVHPFFPIIGRSLFCAQYKTFFESSARPGDKWLAILNMIFAISSKHAHLTQAPWRGDEQDHLVYLTRARILSMNGDVLFSHPDLQQVQVEGLISFYLLASDQINRAWRIAALAVRSAITLGINMKNTGVSISGVSKEARYLVWWCLYTFEHMLGIMTGRSTCILDGVCTTPLPLPFEEDQMQGPMAVELLADMELREKYVGTVLASSCVRQTSLNPLDGRTAKSTDNPRDVSWLKSLPPSMALCYTYYADLTVVSQEIVNRVYSPDCAMTPWAHIENRIGELRARIDLWYSSLPESFDFVRKRDADPDILRGKVFLALHYYSARITLGRPCLCRRDAGQAGPNEKSTFSHEMAVISLESAMKMLDLVPDEPNAIQLYQICPWWCVLHYLMQAATVLLLELSFGSIHMPEHENEILLVAKKAIRWLYSMSMSSVASRRAWQLCDSNLRRIAIGMNYDISDMPMFVYESKPNRPIDTNVLDSRQSNFNSTGIPLSQNAACETQPHDACQLNPTLPEYPGLSAGDFVPISHAEIPAGGDVYFPYDPISGEFIRSFFPTSTEEEPWDQQPWRN</sequence>
<dbReference type="InterPro" id="IPR001138">
    <property type="entry name" value="Zn2Cys6_DnaBD"/>
</dbReference>
<keyword evidence="2" id="KW-0805">Transcription regulation</keyword>
<dbReference type="PANTHER" id="PTHR47654">
    <property type="entry name" value="ZN(II)2CYS6 TRANSCRIPTION FACTOR (EUROFUNG)-RELATED"/>
    <property type="match status" value="1"/>
</dbReference>
<dbReference type="InterPro" id="IPR036864">
    <property type="entry name" value="Zn2-C6_fun-type_DNA-bd_sf"/>
</dbReference>
<keyword evidence="10" id="KW-1185">Reference proteome</keyword>
<dbReference type="GO" id="GO:0008270">
    <property type="term" value="F:zinc ion binding"/>
    <property type="evidence" value="ECO:0007669"/>
    <property type="project" value="InterPro"/>
</dbReference>
<dbReference type="Pfam" id="PF00172">
    <property type="entry name" value="Zn_clus"/>
    <property type="match status" value="1"/>
</dbReference>
<dbReference type="SMART" id="SM00066">
    <property type="entry name" value="GAL4"/>
    <property type="match status" value="1"/>
</dbReference>
<dbReference type="InterPro" id="IPR007219">
    <property type="entry name" value="XnlR_reg_dom"/>
</dbReference>
<dbReference type="InterPro" id="IPR053230">
    <property type="entry name" value="Trans_reg_galc"/>
</dbReference>
<dbReference type="CDD" id="cd00067">
    <property type="entry name" value="GAL4"/>
    <property type="match status" value="1"/>
</dbReference>
<dbReference type="OrthoDB" id="5296287at2759"/>